<organism evidence="1 2">
    <name type="scientific">Cyclotella atomus</name>
    <dbReference type="NCBI Taxonomy" id="382360"/>
    <lineage>
        <taxon>Eukaryota</taxon>
        <taxon>Sar</taxon>
        <taxon>Stramenopiles</taxon>
        <taxon>Ochrophyta</taxon>
        <taxon>Bacillariophyta</taxon>
        <taxon>Coscinodiscophyceae</taxon>
        <taxon>Thalassiosirophycidae</taxon>
        <taxon>Stephanodiscales</taxon>
        <taxon>Stephanodiscaceae</taxon>
        <taxon>Cyclotella</taxon>
    </lineage>
</organism>
<name>A0ABD3NS56_9STRA</name>
<evidence type="ECO:0000313" key="1">
    <source>
        <dbReference type="EMBL" id="KAL3778737.1"/>
    </source>
</evidence>
<evidence type="ECO:0000313" key="2">
    <source>
        <dbReference type="Proteomes" id="UP001530400"/>
    </source>
</evidence>
<protein>
    <submittedName>
        <fullName evidence="1">Uncharacterized protein</fullName>
    </submittedName>
</protein>
<dbReference type="Proteomes" id="UP001530400">
    <property type="component" value="Unassembled WGS sequence"/>
</dbReference>
<reference evidence="1 2" key="1">
    <citation type="submission" date="2024-10" db="EMBL/GenBank/DDBJ databases">
        <title>Updated reference genomes for cyclostephanoid diatoms.</title>
        <authorList>
            <person name="Roberts W.R."/>
            <person name="Alverson A.J."/>
        </authorList>
    </citation>
    <scope>NUCLEOTIDE SEQUENCE [LARGE SCALE GENOMIC DNA]</scope>
    <source>
        <strain evidence="1 2">AJA010-31</strain>
    </source>
</reference>
<dbReference type="EMBL" id="JALLPJ020000972">
    <property type="protein sequence ID" value="KAL3778737.1"/>
    <property type="molecule type" value="Genomic_DNA"/>
</dbReference>
<dbReference type="AlphaFoldDB" id="A0ABD3NS56"/>
<accession>A0ABD3NS56</accession>
<gene>
    <name evidence="1" type="ORF">ACHAWO_013761</name>
</gene>
<comment type="caution">
    <text evidence="1">The sequence shown here is derived from an EMBL/GenBank/DDBJ whole genome shotgun (WGS) entry which is preliminary data.</text>
</comment>
<keyword evidence="2" id="KW-1185">Reference proteome</keyword>
<proteinExistence type="predicted"/>
<sequence length="234" mass="25669">MKYAMTITSAALSAKAIHAGKVATNLRDAYSGPGRLKCFAGSCNFAVDTSLGCIDPCHTYTYNNPFEYSFSDVAMVSGKIRHYPTLEVCYYSKANDIDTESWWDPWGVKIDAGCTAKCTGCDFYPTEVFTGPGSLVCTEGDCYNYDDRAPYNDCGTEIEDASEEFGELTLLGHGSNDALVFEGYNNITTSGAIMIGKRCSLDCSGCQFTKKRRSDRLGASYHTRANTWYYSNDG</sequence>